<evidence type="ECO:0000313" key="3">
    <source>
        <dbReference type="Proteomes" id="UP001153269"/>
    </source>
</evidence>
<name>A0A9N7YJA2_PLEPL</name>
<keyword evidence="3" id="KW-1185">Reference proteome</keyword>
<dbReference type="EMBL" id="CADEAL010000990">
    <property type="protein sequence ID" value="CAB1427698.1"/>
    <property type="molecule type" value="Genomic_DNA"/>
</dbReference>
<accession>A0A9N7YJA2</accession>
<organism evidence="2 3">
    <name type="scientific">Pleuronectes platessa</name>
    <name type="common">European plaice</name>
    <dbReference type="NCBI Taxonomy" id="8262"/>
    <lineage>
        <taxon>Eukaryota</taxon>
        <taxon>Metazoa</taxon>
        <taxon>Chordata</taxon>
        <taxon>Craniata</taxon>
        <taxon>Vertebrata</taxon>
        <taxon>Euteleostomi</taxon>
        <taxon>Actinopterygii</taxon>
        <taxon>Neopterygii</taxon>
        <taxon>Teleostei</taxon>
        <taxon>Neoteleostei</taxon>
        <taxon>Acanthomorphata</taxon>
        <taxon>Carangaria</taxon>
        <taxon>Pleuronectiformes</taxon>
        <taxon>Pleuronectoidei</taxon>
        <taxon>Pleuronectidae</taxon>
        <taxon>Pleuronectes</taxon>
    </lineage>
</organism>
<dbReference type="Proteomes" id="UP001153269">
    <property type="component" value="Unassembled WGS sequence"/>
</dbReference>
<comment type="caution">
    <text evidence="2">The sequence shown here is derived from an EMBL/GenBank/DDBJ whole genome shotgun (WGS) entry which is preliminary data.</text>
</comment>
<proteinExistence type="predicted"/>
<sequence length="102" mass="10880">MTGELHSHHLSTSHLTADEKYEAALGGEGKAQEEGATCHSPLMHLSPLPCGRLTPTQKPLFSLGTRAQVAGGGKVELPRWLSQLRSSRSQGEDTLSLTGNAY</sequence>
<protein>
    <submittedName>
        <fullName evidence="2">Uncharacterized protein</fullName>
    </submittedName>
</protein>
<evidence type="ECO:0000313" key="2">
    <source>
        <dbReference type="EMBL" id="CAB1427698.1"/>
    </source>
</evidence>
<evidence type="ECO:0000256" key="1">
    <source>
        <dbReference type="SAM" id="MobiDB-lite"/>
    </source>
</evidence>
<feature type="region of interest" description="Disordered" evidence="1">
    <location>
        <begin position="1"/>
        <end position="41"/>
    </location>
</feature>
<reference evidence="2" key="1">
    <citation type="submission" date="2020-03" db="EMBL/GenBank/DDBJ databases">
        <authorList>
            <person name="Weist P."/>
        </authorList>
    </citation>
    <scope>NUCLEOTIDE SEQUENCE</scope>
</reference>
<dbReference type="AlphaFoldDB" id="A0A9N7YJA2"/>
<gene>
    <name evidence="2" type="ORF">PLEPLA_LOCUS15639</name>
</gene>